<dbReference type="InterPro" id="IPR007410">
    <property type="entry name" value="LpqE-like"/>
</dbReference>
<comment type="caution">
    <text evidence="1">The sequence shown here is derived from an EMBL/GenBank/DDBJ whole genome shotgun (WGS) entry which is preliminary data.</text>
</comment>
<keyword evidence="2" id="KW-1185">Reference proteome</keyword>
<organism evidence="1 2">
    <name type="scientific">Mesorhizobium retamae</name>
    <dbReference type="NCBI Taxonomy" id="2912854"/>
    <lineage>
        <taxon>Bacteria</taxon>
        <taxon>Pseudomonadati</taxon>
        <taxon>Pseudomonadota</taxon>
        <taxon>Alphaproteobacteria</taxon>
        <taxon>Hyphomicrobiales</taxon>
        <taxon>Phyllobacteriaceae</taxon>
        <taxon>Mesorhizobium</taxon>
    </lineage>
</organism>
<dbReference type="PANTHER" id="PTHR36302:SF1">
    <property type="entry name" value="COPPER CHAPERONE PCU(A)C"/>
    <property type="match status" value="1"/>
</dbReference>
<evidence type="ECO:0000313" key="2">
    <source>
        <dbReference type="Proteomes" id="UP001201701"/>
    </source>
</evidence>
<dbReference type="PANTHER" id="PTHR36302">
    <property type="entry name" value="BLR7088 PROTEIN"/>
    <property type="match status" value="1"/>
</dbReference>
<gene>
    <name evidence="1" type="ORF">L4923_07870</name>
</gene>
<protein>
    <submittedName>
        <fullName evidence="1">Copper chaperone PCu(A)C</fullName>
    </submittedName>
</protein>
<name>A0ABS9QDQ7_9HYPH</name>
<reference evidence="1 2" key="1">
    <citation type="submission" date="2022-02" db="EMBL/GenBank/DDBJ databases">
        <title>Draft genome sequence of Mezorhizobium retamae strain IRAMC:0171 isolated from Retama raetam nodules.</title>
        <authorList>
            <person name="Bengaied R."/>
            <person name="Sbissi I."/>
            <person name="Huber K."/>
            <person name="Ghodbane F."/>
            <person name="Nouioui I."/>
            <person name="Tarhouni M."/>
            <person name="Gtari M."/>
        </authorList>
    </citation>
    <scope>NUCLEOTIDE SEQUENCE [LARGE SCALE GENOMIC DNA]</scope>
    <source>
        <strain evidence="1 2">IRAMC:0171</strain>
    </source>
</reference>
<accession>A0ABS9QDQ7</accession>
<dbReference type="Gene3D" id="2.60.40.1890">
    <property type="entry name" value="PCu(A)C copper chaperone"/>
    <property type="match status" value="1"/>
</dbReference>
<evidence type="ECO:0000313" key="1">
    <source>
        <dbReference type="EMBL" id="MCG7504936.1"/>
    </source>
</evidence>
<dbReference type="InterPro" id="IPR036182">
    <property type="entry name" value="PCuAC_sf"/>
</dbReference>
<sequence>MPVAFAHEFKVGSLEIDHPWSRATPPGAKVAGGYLIIKNSGGEPDRLVSISSDVSQKAEVHEMAVKDGVMTMRKVDGGLEIPANGKAELAPGGYHLMFMGLNRQPKQGEKFAATLTFEKAGPVTVEFNVEAVGGAAPKGHGDHAN</sequence>
<dbReference type="EMBL" id="JAKREW010000005">
    <property type="protein sequence ID" value="MCG7504936.1"/>
    <property type="molecule type" value="Genomic_DNA"/>
</dbReference>
<dbReference type="InterPro" id="IPR058248">
    <property type="entry name" value="Lxx211020-like"/>
</dbReference>
<dbReference type="SUPFAM" id="SSF110087">
    <property type="entry name" value="DR1885-like metal-binding protein"/>
    <property type="match status" value="1"/>
</dbReference>
<dbReference type="Pfam" id="PF04314">
    <property type="entry name" value="PCuAC"/>
    <property type="match status" value="1"/>
</dbReference>
<proteinExistence type="predicted"/>
<dbReference type="Proteomes" id="UP001201701">
    <property type="component" value="Unassembled WGS sequence"/>
</dbReference>